<dbReference type="InterPro" id="IPR015943">
    <property type="entry name" value="WD40/YVTN_repeat-like_dom_sf"/>
</dbReference>
<dbReference type="SUPFAM" id="SSF110296">
    <property type="entry name" value="Oligoxyloglucan reducing end-specific cellobiohydrolase"/>
    <property type="match status" value="1"/>
</dbReference>
<dbReference type="EMBL" id="FPBO01000027">
    <property type="protein sequence ID" value="SFV07858.1"/>
    <property type="molecule type" value="Genomic_DNA"/>
</dbReference>
<dbReference type="PANTHER" id="PTHR47199:SF2">
    <property type="entry name" value="PHOTOSYSTEM II STABILITY_ASSEMBLY FACTOR HCF136, CHLOROPLASTIC"/>
    <property type="match status" value="1"/>
</dbReference>
<feature type="chain" id="PRO_5011602065" description="Photosynthesis system II assembly factor Ycf48/Hcf136-like domain-containing protein" evidence="3">
    <location>
        <begin position="30"/>
        <end position="379"/>
    </location>
</feature>
<dbReference type="GO" id="GO:0009523">
    <property type="term" value="C:photosystem II"/>
    <property type="evidence" value="ECO:0007669"/>
    <property type="project" value="UniProtKB-KW"/>
</dbReference>
<evidence type="ECO:0000256" key="2">
    <source>
        <dbReference type="ARBA" id="ARBA00023276"/>
    </source>
</evidence>
<evidence type="ECO:0000256" key="3">
    <source>
        <dbReference type="SAM" id="SignalP"/>
    </source>
</evidence>
<keyword evidence="2" id="KW-0604">Photosystem II</keyword>
<keyword evidence="1" id="KW-0602">Photosynthesis</keyword>
<dbReference type="Gene3D" id="2.130.10.10">
    <property type="entry name" value="YVTN repeat-like/Quinoprotein amine dehydrogenase"/>
    <property type="match status" value="2"/>
</dbReference>
<sequence>MRSSLAGACLAACAGLFPALPGAAIAANAAPGGGASPTAPSGPAVVLARAARPAALPERASLLSVARAGGRLVAVGEHGVVALSDDNGATWRNARSVPVDVTLTVVRFASQKTGWAVGHVGVVLRTDDGGETWVKQMDGLAAASLPLADGAAAGVGEAPDRPLLELLVSSERHIVAVGAYNLAIESKDGGATWRNIAAQFPNSGGFHLYGLAVAGDGLMAVGEQGLLLKSAAAGAPLSAVAFPYKGSLFGAIALAPATGAATGPESMLVYGLKGNAYLSNDGGASWQAADVGDSKATFNCALRLRDGRVALCNQAGRVFVSDDGGKRFARLDFEWGAPLTAMAESANGDLLVASLGGMAKINKDKLAPAARGNGGGNGR</sequence>
<dbReference type="AlphaFoldDB" id="A0A1I7LDT7"/>
<dbReference type="InterPro" id="IPR028203">
    <property type="entry name" value="PSII_CF48-like_dom"/>
</dbReference>
<feature type="domain" description="Photosynthesis system II assembly factor Ycf48/Hcf136-like" evidence="4">
    <location>
        <begin position="165"/>
        <end position="361"/>
    </location>
</feature>
<dbReference type="GO" id="GO:0015979">
    <property type="term" value="P:photosynthesis"/>
    <property type="evidence" value="ECO:0007669"/>
    <property type="project" value="UniProtKB-KW"/>
</dbReference>
<keyword evidence="6" id="KW-1185">Reference proteome</keyword>
<gene>
    <name evidence="5" type="ORF">SAMN05216552_102758</name>
</gene>
<organism evidence="5 6">
    <name type="scientific">Pseudoduganella namucuonensis</name>
    <dbReference type="NCBI Taxonomy" id="1035707"/>
    <lineage>
        <taxon>Bacteria</taxon>
        <taxon>Pseudomonadati</taxon>
        <taxon>Pseudomonadota</taxon>
        <taxon>Betaproteobacteria</taxon>
        <taxon>Burkholderiales</taxon>
        <taxon>Oxalobacteraceae</taxon>
        <taxon>Telluria group</taxon>
        <taxon>Pseudoduganella</taxon>
    </lineage>
</organism>
<accession>A0A1I7LDT7</accession>
<proteinExistence type="predicted"/>
<evidence type="ECO:0000313" key="6">
    <source>
        <dbReference type="Proteomes" id="UP000199391"/>
    </source>
</evidence>
<evidence type="ECO:0000256" key="1">
    <source>
        <dbReference type="ARBA" id="ARBA00022531"/>
    </source>
</evidence>
<evidence type="ECO:0000259" key="4">
    <source>
        <dbReference type="Pfam" id="PF14870"/>
    </source>
</evidence>
<protein>
    <recommendedName>
        <fullName evidence="4">Photosynthesis system II assembly factor Ycf48/Hcf136-like domain-containing protein</fullName>
    </recommendedName>
</protein>
<dbReference type="RefSeq" id="WP_093558131.1">
    <property type="nucleotide sequence ID" value="NZ_FPBO01000027.1"/>
</dbReference>
<reference evidence="6" key="1">
    <citation type="submission" date="2016-10" db="EMBL/GenBank/DDBJ databases">
        <authorList>
            <person name="Varghese N."/>
            <person name="Submissions S."/>
        </authorList>
    </citation>
    <scope>NUCLEOTIDE SEQUENCE [LARGE SCALE GENOMIC DNA]</scope>
    <source>
        <strain evidence="6">CGMCC 1.11014</strain>
    </source>
</reference>
<evidence type="ECO:0000313" key="5">
    <source>
        <dbReference type="EMBL" id="SFV07858.1"/>
    </source>
</evidence>
<dbReference type="CDD" id="cd15482">
    <property type="entry name" value="Sialidase_non-viral"/>
    <property type="match status" value="1"/>
</dbReference>
<dbReference type="Proteomes" id="UP000199391">
    <property type="component" value="Unassembled WGS sequence"/>
</dbReference>
<keyword evidence="3" id="KW-0732">Signal</keyword>
<dbReference type="PANTHER" id="PTHR47199">
    <property type="entry name" value="PHOTOSYSTEM II STABILITY/ASSEMBLY FACTOR HCF136, CHLOROPLASTIC"/>
    <property type="match status" value="1"/>
</dbReference>
<name>A0A1I7LDT7_9BURK</name>
<dbReference type="STRING" id="1035707.SAMN05216552_102758"/>
<feature type="signal peptide" evidence="3">
    <location>
        <begin position="1"/>
        <end position="29"/>
    </location>
</feature>
<dbReference type="Pfam" id="PF14870">
    <property type="entry name" value="PSII_BNR"/>
    <property type="match status" value="1"/>
</dbReference>